<evidence type="ECO:0000256" key="1">
    <source>
        <dbReference type="ARBA" id="ARBA00000012"/>
    </source>
</evidence>
<dbReference type="GO" id="GO:0046656">
    <property type="term" value="P:folic acid biosynthetic process"/>
    <property type="evidence" value="ECO:0007669"/>
    <property type="project" value="UniProtKB-KW"/>
</dbReference>
<comment type="similarity">
    <text evidence="4 12">Belongs to the DHPS family.</text>
</comment>
<dbReference type="UniPathway" id="UPA00077">
    <property type="reaction ID" value="UER00156"/>
</dbReference>
<evidence type="ECO:0000256" key="6">
    <source>
        <dbReference type="ARBA" id="ARBA00016919"/>
    </source>
</evidence>
<comment type="cofactor">
    <cofactor evidence="2 12">
        <name>Mg(2+)</name>
        <dbReference type="ChEBI" id="CHEBI:18420"/>
    </cofactor>
</comment>
<evidence type="ECO:0000256" key="7">
    <source>
        <dbReference type="ARBA" id="ARBA00022679"/>
    </source>
</evidence>
<dbReference type="InterPro" id="IPR006390">
    <property type="entry name" value="DHP_synth_dom"/>
</dbReference>
<dbReference type="EMBL" id="MLAW01000068">
    <property type="protein sequence ID" value="OJJ15735.1"/>
    <property type="molecule type" value="Genomic_DNA"/>
</dbReference>
<dbReference type="AlphaFoldDB" id="A0A1L9QK17"/>
<keyword evidence="9 12" id="KW-0460">Magnesium</keyword>
<evidence type="ECO:0000313" key="14">
    <source>
        <dbReference type="EMBL" id="OJJ15735.1"/>
    </source>
</evidence>
<dbReference type="InterPro" id="IPR045031">
    <property type="entry name" value="DHP_synth-like"/>
</dbReference>
<dbReference type="PANTHER" id="PTHR20941">
    <property type="entry name" value="FOLATE SYNTHESIS PROTEINS"/>
    <property type="match status" value="1"/>
</dbReference>
<dbReference type="Proteomes" id="UP000183940">
    <property type="component" value="Unassembled WGS sequence"/>
</dbReference>
<proteinExistence type="inferred from homology"/>
<evidence type="ECO:0000259" key="13">
    <source>
        <dbReference type="PROSITE" id="PS50972"/>
    </source>
</evidence>
<evidence type="ECO:0000313" key="15">
    <source>
        <dbReference type="Proteomes" id="UP000183940"/>
    </source>
</evidence>
<comment type="catalytic activity">
    <reaction evidence="1">
        <text>(7,8-dihydropterin-6-yl)methyl diphosphate + 4-aminobenzoate = 7,8-dihydropteroate + diphosphate</text>
        <dbReference type="Rhea" id="RHEA:19949"/>
        <dbReference type="ChEBI" id="CHEBI:17836"/>
        <dbReference type="ChEBI" id="CHEBI:17839"/>
        <dbReference type="ChEBI" id="CHEBI:33019"/>
        <dbReference type="ChEBI" id="CHEBI:72950"/>
        <dbReference type="EC" id="2.5.1.15"/>
    </reaction>
</comment>
<comment type="pathway">
    <text evidence="3 12">Cofactor biosynthesis; tetrahydrofolate biosynthesis; 7,8-dihydrofolate from 2-amino-4-hydroxy-6-hydroxymethyl-7,8-dihydropteridine diphosphate and 4-aminobenzoate: step 1/2.</text>
</comment>
<keyword evidence="8 12" id="KW-0479">Metal-binding</keyword>
<keyword evidence="15" id="KW-1185">Reference proteome</keyword>
<dbReference type="EC" id="2.5.1.15" evidence="5 12"/>
<evidence type="ECO:0000256" key="9">
    <source>
        <dbReference type="ARBA" id="ARBA00022842"/>
    </source>
</evidence>
<dbReference type="GO" id="GO:0004156">
    <property type="term" value="F:dihydropteroate synthase activity"/>
    <property type="evidence" value="ECO:0007669"/>
    <property type="project" value="UniProtKB-EC"/>
</dbReference>
<evidence type="ECO:0000256" key="11">
    <source>
        <dbReference type="ARBA" id="ARBA00030193"/>
    </source>
</evidence>
<evidence type="ECO:0000256" key="8">
    <source>
        <dbReference type="ARBA" id="ARBA00022723"/>
    </source>
</evidence>
<dbReference type="Gene3D" id="3.20.20.20">
    <property type="entry name" value="Dihydropteroate synthase-like"/>
    <property type="match status" value="1"/>
</dbReference>
<dbReference type="PROSITE" id="PS00793">
    <property type="entry name" value="DHPS_2"/>
    <property type="match status" value="1"/>
</dbReference>
<dbReference type="InterPro" id="IPR000489">
    <property type="entry name" value="Pterin-binding_dom"/>
</dbReference>
<evidence type="ECO:0000256" key="4">
    <source>
        <dbReference type="ARBA" id="ARBA00009503"/>
    </source>
</evidence>
<dbReference type="Pfam" id="PF00809">
    <property type="entry name" value="Pterin_bind"/>
    <property type="match status" value="1"/>
</dbReference>
<keyword evidence="10 12" id="KW-0289">Folate biosynthesis</keyword>
<dbReference type="NCBIfam" id="TIGR01496">
    <property type="entry name" value="DHPS"/>
    <property type="match status" value="1"/>
</dbReference>
<organism evidence="14 15">
    <name type="scientific">Roseofilum reptotaenium AO1-A</name>
    <dbReference type="NCBI Taxonomy" id="1925591"/>
    <lineage>
        <taxon>Bacteria</taxon>
        <taxon>Bacillati</taxon>
        <taxon>Cyanobacteriota</taxon>
        <taxon>Cyanophyceae</taxon>
        <taxon>Desertifilales</taxon>
        <taxon>Desertifilaceae</taxon>
        <taxon>Roseofilum</taxon>
    </lineage>
</organism>
<dbReference type="CDD" id="cd00739">
    <property type="entry name" value="DHPS"/>
    <property type="match status" value="1"/>
</dbReference>
<dbReference type="PANTHER" id="PTHR20941:SF1">
    <property type="entry name" value="FOLIC ACID SYNTHESIS PROTEIN FOL1"/>
    <property type="match status" value="1"/>
</dbReference>
<dbReference type="STRING" id="1925591.BI308_24115"/>
<dbReference type="PROSITE" id="PS00792">
    <property type="entry name" value="DHPS_1"/>
    <property type="match status" value="1"/>
</dbReference>
<sequence length="284" mass="30903">MAWIVRGRSFDWGMKTYIMGVLNVTPDSFSDGGQFNRLETAIAHSQYLVDHGVDVVDIGGQSTRPGSPQISLNEELNRVIPVIEGLRNLPEPYGTIPVSIDTTRSEVAKAAVEAGADWVNDISGGDFDSQMLATVAQLGVPIILMHMRGTPETMQQLTNYEDLMGEIVGVLGEKIQKAFKAGIKDIIIDPGIGFAKTYDQNVQILRQIPRLRELGYPVLIGASRKSFIGHILNESDPKKRIWGTAAACCAAISGGADIVRVHDLPQMVEVCRVADAIYRGSINN</sequence>
<dbReference type="GO" id="GO:0046872">
    <property type="term" value="F:metal ion binding"/>
    <property type="evidence" value="ECO:0007669"/>
    <property type="project" value="UniProtKB-KW"/>
</dbReference>
<evidence type="ECO:0000256" key="3">
    <source>
        <dbReference type="ARBA" id="ARBA00004763"/>
    </source>
</evidence>
<accession>A0A1L9QK17</accession>
<comment type="caution">
    <text evidence="14">The sequence shown here is derived from an EMBL/GenBank/DDBJ whole genome shotgun (WGS) entry which is preliminary data.</text>
</comment>
<name>A0A1L9QK17_9CYAN</name>
<protein>
    <recommendedName>
        <fullName evidence="6 12">Dihydropteroate synthase</fullName>
        <shortName evidence="12">DHPS</shortName>
        <ecNumber evidence="5 12">2.5.1.15</ecNumber>
    </recommendedName>
    <alternativeName>
        <fullName evidence="11 12">Dihydropteroate pyrophosphorylase</fullName>
    </alternativeName>
</protein>
<dbReference type="PROSITE" id="PS50972">
    <property type="entry name" value="PTERIN_BINDING"/>
    <property type="match status" value="1"/>
</dbReference>
<gene>
    <name evidence="14" type="ORF">BI308_24115</name>
</gene>
<evidence type="ECO:0000256" key="10">
    <source>
        <dbReference type="ARBA" id="ARBA00022909"/>
    </source>
</evidence>
<comment type="function">
    <text evidence="12">Catalyzes the condensation of para-aminobenzoate (pABA) with 6-hydroxymethyl-7,8-dihydropterin diphosphate (DHPt-PP) to form 7,8-dihydropteroate (H2Pte), the immediate precursor of folate derivatives.</text>
</comment>
<dbReference type="InterPro" id="IPR011005">
    <property type="entry name" value="Dihydropteroate_synth-like_sf"/>
</dbReference>
<dbReference type="GO" id="GO:0046654">
    <property type="term" value="P:tetrahydrofolate biosynthetic process"/>
    <property type="evidence" value="ECO:0007669"/>
    <property type="project" value="UniProtKB-UniPathway"/>
</dbReference>
<keyword evidence="7 12" id="KW-0808">Transferase</keyword>
<evidence type="ECO:0000256" key="12">
    <source>
        <dbReference type="RuleBase" id="RU361205"/>
    </source>
</evidence>
<evidence type="ECO:0000256" key="5">
    <source>
        <dbReference type="ARBA" id="ARBA00012458"/>
    </source>
</evidence>
<dbReference type="SUPFAM" id="SSF51717">
    <property type="entry name" value="Dihydropteroate synthetase-like"/>
    <property type="match status" value="1"/>
</dbReference>
<evidence type="ECO:0000256" key="2">
    <source>
        <dbReference type="ARBA" id="ARBA00001946"/>
    </source>
</evidence>
<dbReference type="FunFam" id="3.20.20.20:FF:000006">
    <property type="entry name" value="Dihydropteroate synthase"/>
    <property type="match status" value="1"/>
</dbReference>
<reference evidence="14" key="1">
    <citation type="submission" date="2016-10" db="EMBL/GenBank/DDBJ databases">
        <title>CRISPR-Cas defence system in Roseofilum reptotaenium: evidence of a bacteriophage-cyanobacterium arms race in the coral black band disease.</title>
        <authorList>
            <person name="Buerger P."/>
            <person name="Wood-Charlson E.M."/>
            <person name="Weynberg K.D."/>
            <person name="Willis B."/>
            <person name="Van Oppen M.J."/>
        </authorList>
    </citation>
    <scope>NUCLEOTIDE SEQUENCE [LARGE SCALE GENOMIC DNA]</scope>
    <source>
        <strain evidence="14">AO1-A</strain>
    </source>
</reference>
<feature type="domain" description="Pterin-binding" evidence="13">
    <location>
        <begin position="16"/>
        <end position="272"/>
    </location>
</feature>